<feature type="domain" description="7,8-dihydro-6-hydroxymethylpterin-pyrophosphokinase" evidence="13">
    <location>
        <begin position="5"/>
        <end position="130"/>
    </location>
</feature>
<dbReference type="EC" id="2.7.6.3" evidence="3"/>
<keyword evidence="7" id="KW-0418">Kinase</keyword>
<evidence type="ECO:0000256" key="3">
    <source>
        <dbReference type="ARBA" id="ARBA00013253"/>
    </source>
</evidence>
<dbReference type="NCBIfam" id="TIGR01498">
    <property type="entry name" value="folK"/>
    <property type="match status" value="1"/>
</dbReference>
<evidence type="ECO:0000256" key="6">
    <source>
        <dbReference type="ARBA" id="ARBA00022741"/>
    </source>
</evidence>
<keyword evidence="9" id="KW-0289">Folate biosynthesis</keyword>
<keyword evidence="5 14" id="KW-0808">Transferase</keyword>
<dbReference type="Proteomes" id="UP001171916">
    <property type="component" value="Unassembled WGS sequence"/>
</dbReference>
<evidence type="ECO:0000256" key="1">
    <source>
        <dbReference type="ARBA" id="ARBA00005051"/>
    </source>
</evidence>
<dbReference type="InterPro" id="IPR000550">
    <property type="entry name" value="Hppk"/>
</dbReference>
<protein>
    <recommendedName>
        <fullName evidence="4">2-amino-4-hydroxy-6-hydroxymethyldihydropteridine pyrophosphokinase</fullName>
        <ecNumber evidence="3">2.7.6.3</ecNumber>
    </recommendedName>
    <alternativeName>
        <fullName evidence="11">6-hydroxymethyl-7,8-dihydropterin pyrophosphokinase</fullName>
    </alternativeName>
    <alternativeName>
        <fullName evidence="12">7,8-dihydro-6-hydroxymethylpterin-pyrophosphokinase</fullName>
    </alternativeName>
</protein>
<evidence type="ECO:0000256" key="11">
    <source>
        <dbReference type="ARBA" id="ARBA00029766"/>
    </source>
</evidence>
<accession>A0ABT7YA14</accession>
<keyword evidence="8" id="KW-0067">ATP-binding</keyword>
<dbReference type="SUPFAM" id="SSF55083">
    <property type="entry name" value="6-hydroxymethyl-7,8-dihydropterin pyrophosphokinase, HPPK"/>
    <property type="match status" value="1"/>
</dbReference>
<dbReference type="InterPro" id="IPR035907">
    <property type="entry name" value="Hppk_sf"/>
</dbReference>
<dbReference type="CDD" id="cd00483">
    <property type="entry name" value="HPPK"/>
    <property type="match status" value="1"/>
</dbReference>
<reference evidence="14" key="1">
    <citation type="submission" date="2023-06" db="EMBL/GenBank/DDBJ databases">
        <title>Robiginitalea aurantiacus sp. nov. and Algoriphagus sediminis sp. nov., isolated from coastal sediment.</title>
        <authorList>
            <person name="Zhou Z.Y."/>
            <person name="An J."/>
            <person name="Jia Y.W."/>
            <person name="Du Z.J."/>
        </authorList>
    </citation>
    <scope>NUCLEOTIDE SEQUENCE</scope>
    <source>
        <strain evidence="14">C2-7</strain>
    </source>
</reference>
<dbReference type="Gene3D" id="3.30.70.560">
    <property type="entry name" value="7,8-Dihydro-6-hydroxymethylpterin-pyrophosphokinase HPPK"/>
    <property type="match status" value="1"/>
</dbReference>
<evidence type="ECO:0000256" key="10">
    <source>
        <dbReference type="ARBA" id="ARBA00029409"/>
    </source>
</evidence>
<evidence type="ECO:0000256" key="9">
    <source>
        <dbReference type="ARBA" id="ARBA00022909"/>
    </source>
</evidence>
<evidence type="ECO:0000256" key="8">
    <source>
        <dbReference type="ARBA" id="ARBA00022840"/>
    </source>
</evidence>
<dbReference type="RefSeq" id="WP_289998606.1">
    <property type="nucleotide sequence ID" value="NZ_JAUEPH010000001.1"/>
</dbReference>
<name>A0ABT7YA14_9BACT</name>
<evidence type="ECO:0000256" key="4">
    <source>
        <dbReference type="ARBA" id="ARBA00016218"/>
    </source>
</evidence>
<dbReference type="PANTHER" id="PTHR43071:SF1">
    <property type="entry name" value="2-AMINO-4-HYDROXY-6-HYDROXYMETHYLDIHYDROPTERIDINE PYROPHOSPHOKINASE"/>
    <property type="match status" value="1"/>
</dbReference>
<organism evidence="14 15">
    <name type="scientific">Algoriphagus sediminis</name>
    <dbReference type="NCBI Taxonomy" id="3057113"/>
    <lineage>
        <taxon>Bacteria</taxon>
        <taxon>Pseudomonadati</taxon>
        <taxon>Bacteroidota</taxon>
        <taxon>Cytophagia</taxon>
        <taxon>Cytophagales</taxon>
        <taxon>Cyclobacteriaceae</taxon>
        <taxon>Algoriphagus</taxon>
    </lineage>
</organism>
<evidence type="ECO:0000256" key="2">
    <source>
        <dbReference type="ARBA" id="ARBA00005810"/>
    </source>
</evidence>
<evidence type="ECO:0000259" key="13">
    <source>
        <dbReference type="Pfam" id="PF01288"/>
    </source>
</evidence>
<comment type="pathway">
    <text evidence="1">Cofactor biosynthesis; tetrahydrofolate biosynthesis; 2-amino-4-hydroxy-6-hydroxymethyl-7,8-dihydropteridine diphosphate from 7,8-dihydroneopterin triphosphate: step 4/4.</text>
</comment>
<comment type="similarity">
    <text evidence="2">Belongs to the HPPK family.</text>
</comment>
<keyword evidence="15" id="KW-1185">Reference proteome</keyword>
<comment type="function">
    <text evidence="10">Catalyzes the transfer of pyrophosphate from adenosine triphosphate (ATP) to 6-hydroxymethyl-7,8-dihydropterin, an enzymatic step in folate biosynthesis pathway.</text>
</comment>
<dbReference type="EMBL" id="JAUEPH010000001">
    <property type="protein sequence ID" value="MDN3203054.1"/>
    <property type="molecule type" value="Genomic_DNA"/>
</dbReference>
<comment type="caution">
    <text evidence="14">The sequence shown here is derived from an EMBL/GenBank/DDBJ whole genome shotgun (WGS) entry which is preliminary data.</text>
</comment>
<keyword evidence="6" id="KW-0547">Nucleotide-binding</keyword>
<evidence type="ECO:0000256" key="7">
    <source>
        <dbReference type="ARBA" id="ARBA00022777"/>
    </source>
</evidence>
<evidence type="ECO:0000256" key="5">
    <source>
        <dbReference type="ARBA" id="ARBA00022679"/>
    </source>
</evidence>
<dbReference type="GO" id="GO:0003848">
    <property type="term" value="F:2-amino-4-hydroxy-6-hydroxymethyldihydropteridine diphosphokinase activity"/>
    <property type="evidence" value="ECO:0007669"/>
    <property type="project" value="UniProtKB-EC"/>
</dbReference>
<dbReference type="PANTHER" id="PTHR43071">
    <property type="entry name" value="2-AMINO-4-HYDROXY-6-HYDROXYMETHYLDIHYDROPTERIDINE PYROPHOSPHOKINASE"/>
    <property type="match status" value="1"/>
</dbReference>
<gene>
    <name evidence="14" type="primary">folK</name>
    <name evidence="14" type="ORF">QVH07_02790</name>
</gene>
<sequence length="161" mass="18727">MKSVLLLGSNMGDREQLLSQTRELISKQMDIISLSKVYETEAWGPSAKEKFLNQALLVETSFFPEELLGRLKGIESELGRVRKQRWSDRNIDIDILYFGDRIINLPTLQIPHPHISNRRFALVPLAELLPDFVNPLERKNHQQLLEECSDEKKVWEYTPKP</sequence>
<evidence type="ECO:0000256" key="12">
    <source>
        <dbReference type="ARBA" id="ARBA00033413"/>
    </source>
</evidence>
<proteinExistence type="inferred from homology"/>
<evidence type="ECO:0000313" key="15">
    <source>
        <dbReference type="Proteomes" id="UP001171916"/>
    </source>
</evidence>
<evidence type="ECO:0000313" key="14">
    <source>
        <dbReference type="EMBL" id="MDN3203054.1"/>
    </source>
</evidence>
<dbReference type="Pfam" id="PF01288">
    <property type="entry name" value="HPPK"/>
    <property type="match status" value="1"/>
</dbReference>